<dbReference type="PROSITE" id="PS51257">
    <property type="entry name" value="PROKAR_LIPOPROTEIN"/>
    <property type="match status" value="1"/>
</dbReference>
<dbReference type="Pfam" id="PF00082">
    <property type="entry name" value="Peptidase_S8"/>
    <property type="match status" value="1"/>
</dbReference>
<dbReference type="InterPro" id="IPR023828">
    <property type="entry name" value="Peptidase_S8_Ser-AS"/>
</dbReference>
<dbReference type="InterPro" id="IPR015500">
    <property type="entry name" value="Peptidase_S8_subtilisin-rel"/>
</dbReference>
<feature type="domain" description="Peptidase S8/S53" evidence="6">
    <location>
        <begin position="556"/>
        <end position="620"/>
    </location>
</feature>
<keyword evidence="8" id="KW-1185">Reference proteome</keyword>
<sequence length="632" mass="65736">MKKYLGLGLTLSLLAACGNAPQQAELNDVPSAVTGQQDLSVLGVSSVQTAFSHSKLSSALKQLAASPVAAQALGGPSKMPISGGYVTIDAVASGNPAALLSKLQSLGLKYGSAYQQMVSGRLPVSALAQAGQLAELKFVRQSAARTNAYPVTGATGVLSQGDFAQRSDIARSTYGVTGKGIKVGVLSDSFDAATKALYGGPIATRAAQDIKNGDLPANGVQVIEEIAPEDRGSATDEGRAMTQIVHDVAPGADIAFATAYNGGEAGFANNIRRLANAGSRVIVDDVSYFAEPVYSDGLIAQAVDKVASQGVSYFSSAGNSADEAFETKWKSGGQLIYRNNGQVTYQGEMLNYAQNGTDTMRRVVIPPGGYTYTYLQWDDPFASATANGRGARTDLDILVMDANGNLIPPNPDAGIYSISNDDNIGHDPLEAVLIENNSEAPRTVNFVVTRYAGPAPTRVYMMEYGDASAQEYITHSPTVVGHHNARNGAAVAAARFYRTPAYGVNPALPESFTSLGGVPVLYDLNGNRVSQNRQQPRFTAPDGANTSFFAQITFGDGSLIDGDTYPNFFGTSAAAPHAAGAAALMLQAKPSLGPAEVIAALANTAADINTRGYDYLTGTGLIQADAAVGSVR</sequence>
<feature type="chain" id="PRO_5016350582" evidence="5">
    <location>
        <begin position="25"/>
        <end position="632"/>
    </location>
</feature>
<evidence type="ECO:0000256" key="2">
    <source>
        <dbReference type="ARBA" id="ARBA00022801"/>
    </source>
</evidence>
<comment type="similarity">
    <text evidence="4">Belongs to the peptidase S8 family.</text>
</comment>
<dbReference type="GO" id="GO:0016020">
    <property type="term" value="C:membrane"/>
    <property type="evidence" value="ECO:0007669"/>
    <property type="project" value="TreeGrafter"/>
</dbReference>
<evidence type="ECO:0000256" key="1">
    <source>
        <dbReference type="ARBA" id="ARBA00022670"/>
    </source>
</evidence>
<dbReference type="EMBL" id="CP029494">
    <property type="protein sequence ID" value="AWN24129.1"/>
    <property type="molecule type" value="Genomic_DNA"/>
</dbReference>
<feature type="signal peptide" evidence="5">
    <location>
        <begin position="1"/>
        <end position="24"/>
    </location>
</feature>
<dbReference type="CDD" id="cd05562">
    <property type="entry name" value="Peptidases_S53_like"/>
    <property type="match status" value="1"/>
</dbReference>
<evidence type="ECO:0000313" key="8">
    <source>
        <dbReference type="Proteomes" id="UP000245368"/>
    </source>
</evidence>
<dbReference type="Proteomes" id="UP000245368">
    <property type="component" value="Chromosome"/>
</dbReference>
<dbReference type="PANTHER" id="PTHR42884:SF14">
    <property type="entry name" value="NEUROENDOCRINE CONVERTASE 1"/>
    <property type="match status" value="1"/>
</dbReference>
<evidence type="ECO:0000313" key="7">
    <source>
        <dbReference type="EMBL" id="AWN24129.1"/>
    </source>
</evidence>
<dbReference type="GO" id="GO:0016485">
    <property type="term" value="P:protein processing"/>
    <property type="evidence" value="ECO:0007669"/>
    <property type="project" value="TreeGrafter"/>
</dbReference>
<evidence type="ECO:0000259" key="6">
    <source>
        <dbReference type="Pfam" id="PF00082"/>
    </source>
</evidence>
<evidence type="ECO:0000256" key="4">
    <source>
        <dbReference type="PROSITE-ProRule" id="PRU01240"/>
    </source>
</evidence>
<organism evidence="7 8">
    <name type="scientific">Deinococcus irradiatisoli</name>
    <dbReference type="NCBI Taxonomy" id="2202254"/>
    <lineage>
        <taxon>Bacteria</taxon>
        <taxon>Thermotogati</taxon>
        <taxon>Deinococcota</taxon>
        <taxon>Deinococci</taxon>
        <taxon>Deinococcales</taxon>
        <taxon>Deinococcaceae</taxon>
        <taxon>Deinococcus</taxon>
    </lineage>
</organism>
<dbReference type="SUPFAM" id="SSF52743">
    <property type="entry name" value="Subtilisin-like"/>
    <property type="match status" value="1"/>
</dbReference>
<dbReference type="InterPro" id="IPR036852">
    <property type="entry name" value="Peptidase_S8/S53_dom_sf"/>
</dbReference>
<dbReference type="PROSITE" id="PS51892">
    <property type="entry name" value="SUBTILASE"/>
    <property type="match status" value="1"/>
</dbReference>
<keyword evidence="3" id="KW-0720">Serine protease</keyword>
<evidence type="ECO:0000256" key="3">
    <source>
        <dbReference type="ARBA" id="ARBA00022825"/>
    </source>
</evidence>
<dbReference type="GO" id="GO:0004252">
    <property type="term" value="F:serine-type endopeptidase activity"/>
    <property type="evidence" value="ECO:0007669"/>
    <property type="project" value="InterPro"/>
</dbReference>
<reference evidence="7 8" key="1">
    <citation type="submission" date="2018-05" db="EMBL/GenBank/DDBJ databases">
        <title>Complete Genome Sequence of Deinococcus sp. strain 17bor-2.</title>
        <authorList>
            <person name="Srinivasan S."/>
        </authorList>
    </citation>
    <scope>NUCLEOTIDE SEQUENCE [LARGE SCALE GENOMIC DNA]</scope>
    <source>
        <strain evidence="7 8">17bor-2</strain>
    </source>
</reference>
<keyword evidence="2" id="KW-0378">Hydrolase</keyword>
<dbReference type="KEGG" id="dez:DKM44_13585"/>
<dbReference type="PANTHER" id="PTHR42884">
    <property type="entry name" value="PROPROTEIN CONVERTASE SUBTILISIN/KEXIN-RELATED"/>
    <property type="match status" value="1"/>
</dbReference>
<proteinExistence type="inferred from homology"/>
<dbReference type="RefSeq" id="WP_109827855.1">
    <property type="nucleotide sequence ID" value="NZ_CP029494.1"/>
</dbReference>
<keyword evidence="5" id="KW-0732">Signal</keyword>
<dbReference type="PROSITE" id="PS00138">
    <property type="entry name" value="SUBTILASE_SER"/>
    <property type="match status" value="1"/>
</dbReference>
<dbReference type="AlphaFoldDB" id="A0A2Z3JMW7"/>
<accession>A0A2Z3JMW7</accession>
<dbReference type="InterPro" id="IPR034075">
    <property type="entry name" value="Glr3161-like_dom"/>
</dbReference>
<name>A0A2Z3JMW7_9DEIO</name>
<dbReference type="InterPro" id="IPR000209">
    <property type="entry name" value="Peptidase_S8/S53_dom"/>
</dbReference>
<dbReference type="OrthoDB" id="9813435at2"/>
<protein>
    <submittedName>
        <fullName evidence="7">Peptidase S8</fullName>
    </submittedName>
</protein>
<evidence type="ECO:0000256" key="5">
    <source>
        <dbReference type="SAM" id="SignalP"/>
    </source>
</evidence>
<keyword evidence="1" id="KW-0645">Protease</keyword>
<dbReference type="Gene3D" id="3.40.50.200">
    <property type="entry name" value="Peptidase S8/S53 domain"/>
    <property type="match status" value="2"/>
</dbReference>
<gene>
    <name evidence="7" type="ORF">DKM44_13585</name>
</gene>
<dbReference type="PRINTS" id="PR00723">
    <property type="entry name" value="SUBTILISIN"/>
</dbReference>
<comment type="caution">
    <text evidence="4">Lacks conserved residue(s) required for the propagation of feature annotation.</text>
</comment>